<reference evidence="2" key="1">
    <citation type="submission" date="2021-11" db="EMBL/GenBank/DDBJ databases">
        <authorList>
            <person name="Herlambang A."/>
            <person name="Guo Y."/>
            <person name="Takashima Y."/>
            <person name="Nishizawa T."/>
        </authorList>
    </citation>
    <scope>NUCLEOTIDE SEQUENCE</scope>
    <source>
        <strain evidence="2">E1425</strain>
    </source>
</reference>
<dbReference type="AlphaFoldDB" id="A0A9P3HEG3"/>
<feature type="compositionally biased region" description="Basic and acidic residues" evidence="1">
    <location>
        <begin position="121"/>
        <end position="137"/>
    </location>
</feature>
<comment type="caution">
    <text evidence="2">The sequence shown here is derived from an EMBL/GenBank/DDBJ whole genome shotgun (WGS) entry which is preliminary data.</text>
</comment>
<reference evidence="2" key="2">
    <citation type="journal article" date="2022" name="Microbiol. Resour. Announc.">
        <title>Whole-Genome Sequence of Entomortierella parvispora E1425, a Mucoromycotan Fungus Associated with Burkholderiaceae-Related Endosymbiotic Bacteria.</title>
        <authorList>
            <person name="Herlambang A."/>
            <person name="Guo Y."/>
            <person name="Takashima Y."/>
            <person name="Narisawa K."/>
            <person name="Ohta H."/>
            <person name="Nishizawa T."/>
        </authorList>
    </citation>
    <scope>NUCLEOTIDE SEQUENCE</scope>
    <source>
        <strain evidence="2">E1425</strain>
    </source>
</reference>
<evidence type="ECO:0000313" key="2">
    <source>
        <dbReference type="EMBL" id="GJJ75214.1"/>
    </source>
</evidence>
<evidence type="ECO:0000313" key="3">
    <source>
        <dbReference type="Proteomes" id="UP000827284"/>
    </source>
</evidence>
<feature type="compositionally biased region" description="Low complexity" evidence="1">
    <location>
        <begin position="161"/>
        <end position="176"/>
    </location>
</feature>
<feature type="compositionally biased region" description="Basic residues" evidence="1">
    <location>
        <begin position="97"/>
        <end position="106"/>
    </location>
</feature>
<feature type="region of interest" description="Disordered" evidence="1">
    <location>
        <begin position="227"/>
        <end position="246"/>
    </location>
</feature>
<dbReference type="EMBL" id="BQFW01000010">
    <property type="protein sequence ID" value="GJJ75214.1"/>
    <property type="molecule type" value="Genomic_DNA"/>
</dbReference>
<feature type="region of interest" description="Disordered" evidence="1">
    <location>
        <begin position="34"/>
        <end position="190"/>
    </location>
</feature>
<evidence type="ECO:0000256" key="1">
    <source>
        <dbReference type="SAM" id="MobiDB-lite"/>
    </source>
</evidence>
<protein>
    <submittedName>
        <fullName evidence="2">Uncharacterized protein</fullName>
    </submittedName>
</protein>
<accession>A0A9P3HEG3</accession>
<gene>
    <name evidence="2" type="ORF">EMPS_07572</name>
</gene>
<feature type="compositionally biased region" description="Basic and acidic residues" evidence="1">
    <location>
        <begin position="227"/>
        <end position="239"/>
    </location>
</feature>
<organism evidence="2 3">
    <name type="scientific">Entomortierella parvispora</name>
    <dbReference type="NCBI Taxonomy" id="205924"/>
    <lineage>
        <taxon>Eukaryota</taxon>
        <taxon>Fungi</taxon>
        <taxon>Fungi incertae sedis</taxon>
        <taxon>Mucoromycota</taxon>
        <taxon>Mortierellomycotina</taxon>
        <taxon>Mortierellomycetes</taxon>
        <taxon>Mortierellales</taxon>
        <taxon>Mortierellaceae</taxon>
        <taxon>Entomortierella</taxon>
    </lineage>
</organism>
<dbReference type="Proteomes" id="UP000827284">
    <property type="component" value="Unassembled WGS sequence"/>
</dbReference>
<keyword evidence="3" id="KW-1185">Reference proteome</keyword>
<sequence>MTTFHDQITSFPVSSFDTTSTFDLFHFPENDFKDAHRQRSQRIQKSRERSTVNYLIRRSTAASSEDQTIQRKKELRLKNGSNSNSSSDEFEQDLGDKRRKDKKNHNNNKQQGTTQLSQLVDVDRSNKRADRRNKLSEEEILQLQQHKHQQQDDQDSDEDTGYSSGSSSSSSSSVYRGRGGRHHGKSQILEVEERIRFKHNLAFAKGNSDDGTMATKRIDAQSFQKVFEKKLDEKDEIRSSKHTSRR</sequence>
<proteinExistence type="predicted"/>
<name>A0A9P3HEG3_9FUNG</name>